<dbReference type="KEGG" id="hhu:AR456_12675"/>
<reference evidence="4 5" key="1">
    <citation type="submission" date="2013-08" db="EMBL/GenBank/DDBJ databases">
        <title>draft genome of Halomonas huanghegensis, strain BJGMM-B45T.</title>
        <authorList>
            <person name="Miao C."/>
            <person name="Wan Y."/>
            <person name="Jin W."/>
        </authorList>
    </citation>
    <scope>NUCLEOTIDE SEQUENCE [LARGE SCALE GENOMIC DNA]</scope>
    <source>
        <strain evidence="4 5">BJGMM-B45</strain>
    </source>
</reference>
<dbReference type="CDD" id="cd03022">
    <property type="entry name" value="DsbA_HCCA_Iso"/>
    <property type="match status" value="1"/>
</dbReference>
<feature type="domain" description="DSBA-like thioredoxin" evidence="3">
    <location>
        <begin position="5"/>
        <end position="193"/>
    </location>
</feature>
<gene>
    <name evidence="4" type="ORF">BJB45_21625</name>
</gene>
<accession>W1N1J2</accession>
<comment type="similarity">
    <text evidence="1">Belongs to the GST superfamily. NadH family.</text>
</comment>
<dbReference type="EMBL" id="AVBC01000049">
    <property type="protein sequence ID" value="ERL49354.1"/>
    <property type="molecule type" value="Genomic_DNA"/>
</dbReference>
<dbReference type="InterPro" id="IPR036249">
    <property type="entry name" value="Thioredoxin-like_sf"/>
</dbReference>
<dbReference type="GO" id="GO:1901170">
    <property type="term" value="P:naphthalene catabolic process"/>
    <property type="evidence" value="ECO:0007669"/>
    <property type="project" value="InterPro"/>
</dbReference>
<dbReference type="SUPFAM" id="SSF52833">
    <property type="entry name" value="Thioredoxin-like"/>
    <property type="match status" value="1"/>
</dbReference>
<feature type="active site" description="Nucleophile" evidence="2">
    <location>
        <position position="13"/>
    </location>
</feature>
<keyword evidence="5" id="KW-1185">Reference proteome</keyword>
<evidence type="ECO:0000259" key="3">
    <source>
        <dbReference type="Pfam" id="PF01323"/>
    </source>
</evidence>
<dbReference type="GO" id="GO:0004364">
    <property type="term" value="F:glutathione transferase activity"/>
    <property type="evidence" value="ECO:0007669"/>
    <property type="project" value="TreeGrafter"/>
</dbReference>
<protein>
    <recommendedName>
        <fullName evidence="1">2-hydroxychromene-2-carboxylate isomerase</fullName>
        <ecNumber evidence="1">5.99.1.4</ecNumber>
    </recommendedName>
</protein>
<evidence type="ECO:0000313" key="5">
    <source>
        <dbReference type="Proteomes" id="UP000019113"/>
    </source>
</evidence>
<dbReference type="PANTHER" id="PTHR42943">
    <property type="entry name" value="GLUTATHIONE S-TRANSFERASE KAPPA"/>
    <property type="match status" value="1"/>
</dbReference>
<dbReference type="STRING" id="1178482.AR456_12675"/>
<keyword evidence="1" id="KW-0413">Isomerase</keyword>
<evidence type="ECO:0000256" key="1">
    <source>
        <dbReference type="PIRNR" id="PIRNR006386"/>
    </source>
</evidence>
<dbReference type="PANTHER" id="PTHR42943:SF2">
    <property type="entry name" value="GLUTATHIONE S-TRANSFERASE KAPPA 1"/>
    <property type="match status" value="1"/>
</dbReference>
<comment type="catalytic activity">
    <reaction evidence="1">
        <text>2-hydroxychromene-2-carboxylate = (3E)-4-(2-hydroxyphenyl)-2-oxobut-3-enoate</text>
        <dbReference type="Rhea" id="RHEA:27401"/>
        <dbReference type="ChEBI" id="CHEBI:59350"/>
        <dbReference type="ChEBI" id="CHEBI:59353"/>
        <dbReference type="EC" id="5.99.1.4"/>
    </reaction>
</comment>
<dbReference type="PATRIC" id="fig|1178482.3.peg.3973"/>
<dbReference type="eggNOG" id="COG3917">
    <property type="taxonomic scope" value="Bacteria"/>
</dbReference>
<dbReference type="InterPro" id="IPR014440">
    <property type="entry name" value="HCCAis_GSTk"/>
</dbReference>
<dbReference type="GO" id="GO:0004602">
    <property type="term" value="F:glutathione peroxidase activity"/>
    <property type="evidence" value="ECO:0007669"/>
    <property type="project" value="TreeGrafter"/>
</dbReference>
<comment type="caution">
    <text evidence="4">The sequence shown here is derived from an EMBL/GenBank/DDBJ whole genome shotgun (WGS) entry which is preliminary data.</text>
</comment>
<dbReference type="Gene3D" id="3.40.30.10">
    <property type="entry name" value="Glutaredoxin"/>
    <property type="match status" value="1"/>
</dbReference>
<dbReference type="AlphaFoldDB" id="W1N1J2"/>
<evidence type="ECO:0000313" key="4">
    <source>
        <dbReference type="EMBL" id="ERL49354.1"/>
    </source>
</evidence>
<dbReference type="GO" id="GO:0018845">
    <property type="term" value="F:2-hydroxychromene-2-carboxylate isomerase activity"/>
    <property type="evidence" value="ECO:0007669"/>
    <property type="project" value="UniProtKB-UniRule"/>
</dbReference>
<dbReference type="PIRSF" id="PIRSF006386">
    <property type="entry name" value="HCCAis_GSTk"/>
    <property type="match status" value="1"/>
</dbReference>
<organism evidence="4 5">
    <name type="scientific">Halomonas huangheensis</name>
    <dbReference type="NCBI Taxonomy" id="1178482"/>
    <lineage>
        <taxon>Bacteria</taxon>
        <taxon>Pseudomonadati</taxon>
        <taxon>Pseudomonadota</taxon>
        <taxon>Gammaproteobacteria</taxon>
        <taxon>Oceanospirillales</taxon>
        <taxon>Halomonadaceae</taxon>
        <taxon>Halomonas</taxon>
    </lineage>
</organism>
<proteinExistence type="inferred from homology"/>
<dbReference type="Pfam" id="PF01323">
    <property type="entry name" value="DSBA"/>
    <property type="match status" value="1"/>
</dbReference>
<dbReference type="InterPro" id="IPR001853">
    <property type="entry name" value="DSBA-like_thioredoxin_dom"/>
</dbReference>
<dbReference type="EC" id="5.99.1.4" evidence="1"/>
<dbReference type="InterPro" id="IPR044087">
    <property type="entry name" value="NahD-like"/>
</dbReference>
<dbReference type="InterPro" id="IPR051924">
    <property type="entry name" value="GST_Kappa/NadH"/>
</dbReference>
<dbReference type="OrthoDB" id="5244108at2"/>
<dbReference type="GO" id="GO:0006749">
    <property type="term" value="P:glutathione metabolic process"/>
    <property type="evidence" value="ECO:0007669"/>
    <property type="project" value="TreeGrafter"/>
</dbReference>
<sequence>MTQSIDVYFDVGSPASYLAWTQLPALAERNKAELNWKPMLLGGVFKATDNQSPGANPAKGRYMQTDLKRFADEYGVGFHFNPHFPVDTLMLMRGAVAHLDDPRFQDYLSAVFSALWVEQRNMNDPKVIAEVLKQAGFDTEAVLARCQESSVRDRLKTITEEAVARGSFGAPTFFVEEEMFFGQDRLWQVERALRNQG</sequence>
<dbReference type="RefSeq" id="WP_021820940.1">
    <property type="nucleotide sequence ID" value="NZ_AVBC01000049.1"/>
</dbReference>
<evidence type="ECO:0000256" key="2">
    <source>
        <dbReference type="PIRSR" id="PIRSR006386-1"/>
    </source>
</evidence>
<dbReference type="Proteomes" id="UP000019113">
    <property type="component" value="Unassembled WGS sequence"/>
</dbReference>
<name>W1N1J2_9GAMM</name>